<evidence type="ECO:0000256" key="1">
    <source>
        <dbReference type="ARBA" id="ARBA00022692"/>
    </source>
</evidence>
<evidence type="ECO:0000256" key="4">
    <source>
        <dbReference type="SAM" id="MobiDB-lite"/>
    </source>
</evidence>
<feature type="transmembrane region" description="Helical" evidence="5">
    <location>
        <begin position="185"/>
        <end position="203"/>
    </location>
</feature>
<accession>A0A9P4S1Q0</accession>
<dbReference type="GO" id="GO:0006890">
    <property type="term" value="P:retrograde vesicle-mediated transport, Golgi to endoplasmic reticulum"/>
    <property type="evidence" value="ECO:0007669"/>
    <property type="project" value="TreeGrafter"/>
</dbReference>
<proteinExistence type="predicted"/>
<evidence type="ECO:0000313" key="7">
    <source>
        <dbReference type="Proteomes" id="UP000799429"/>
    </source>
</evidence>
<feature type="compositionally biased region" description="Basic and acidic residues" evidence="4">
    <location>
        <begin position="66"/>
        <end position="77"/>
    </location>
</feature>
<dbReference type="Pfam" id="PF08690">
    <property type="entry name" value="GET2"/>
    <property type="match status" value="1"/>
</dbReference>
<dbReference type="Proteomes" id="UP000799429">
    <property type="component" value="Unassembled WGS sequence"/>
</dbReference>
<keyword evidence="1 5" id="KW-0812">Transmembrane</keyword>
<keyword evidence="7" id="KW-1185">Reference proteome</keyword>
<feature type="region of interest" description="Disordered" evidence="4">
    <location>
        <begin position="1"/>
        <end position="106"/>
    </location>
</feature>
<feature type="compositionally biased region" description="Pro residues" evidence="4">
    <location>
        <begin position="47"/>
        <end position="57"/>
    </location>
</feature>
<feature type="compositionally biased region" description="Polar residues" evidence="4">
    <location>
        <begin position="80"/>
        <end position="106"/>
    </location>
</feature>
<name>A0A9P4S1Q0_9PEZI</name>
<evidence type="ECO:0000256" key="3">
    <source>
        <dbReference type="ARBA" id="ARBA00023136"/>
    </source>
</evidence>
<organism evidence="6 7">
    <name type="scientific">Patellaria atrata CBS 101060</name>
    <dbReference type="NCBI Taxonomy" id="1346257"/>
    <lineage>
        <taxon>Eukaryota</taxon>
        <taxon>Fungi</taxon>
        <taxon>Dikarya</taxon>
        <taxon>Ascomycota</taxon>
        <taxon>Pezizomycotina</taxon>
        <taxon>Dothideomycetes</taxon>
        <taxon>Dothideomycetes incertae sedis</taxon>
        <taxon>Patellariales</taxon>
        <taxon>Patellariaceae</taxon>
        <taxon>Patellaria</taxon>
    </lineage>
</organism>
<evidence type="ECO:0000256" key="2">
    <source>
        <dbReference type="ARBA" id="ARBA00022989"/>
    </source>
</evidence>
<comment type="caution">
    <text evidence="6">The sequence shown here is derived from an EMBL/GenBank/DDBJ whole genome shotgun (WGS) entry which is preliminary data.</text>
</comment>
<protein>
    <submittedName>
        <fullName evidence="6">Uncharacterized protein</fullName>
    </submittedName>
</protein>
<dbReference type="PANTHER" id="PTHR28263:SF1">
    <property type="entry name" value="GOLGI TO ER TRAFFIC PROTEIN 2"/>
    <property type="match status" value="1"/>
</dbReference>
<dbReference type="InterPro" id="IPR028143">
    <property type="entry name" value="Get2/sif1"/>
</dbReference>
<dbReference type="OrthoDB" id="5393181at2759"/>
<keyword evidence="2 5" id="KW-1133">Transmembrane helix</keyword>
<feature type="region of interest" description="Disordered" evidence="4">
    <location>
        <begin position="145"/>
        <end position="179"/>
    </location>
</feature>
<keyword evidence="3 5" id="KW-0472">Membrane</keyword>
<dbReference type="EMBL" id="MU006116">
    <property type="protein sequence ID" value="KAF2834631.1"/>
    <property type="molecule type" value="Genomic_DNA"/>
</dbReference>
<sequence length="319" mass="34143">MDTPPEVPGETPNQRQARLRRERRNAQLQAGGSERLAKITGASGRPAPAPESPPVVSTPPVSQTPDPKEVDISEHYYKPSSRSRTDLQTFDSSSAQDGSGLGNMNNLPQNPFAAFLGLGSLPGSNAPSSDSPNDPMLAILSQLLQGQSPDPNDPNAAGGLPPGLAEMFGAGGQTPPQQRSSTSRIWAIVHFVFSLSLVVYVALYSNFTGTVARTTSPSSPVFDTHSAADGLADGVGKRLFWLFATAELVLQSTRFFLERGELRSEGLLGSLSRMLPEPWSGWIRVVGRYGVIWRTVVGDAMVVVFVLGMWAWWNGTAVA</sequence>
<reference evidence="6" key="1">
    <citation type="journal article" date="2020" name="Stud. Mycol.">
        <title>101 Dothideomycetes genomes: a test case for predicting lifestyles and emergence of pathogens.</title>
        <authorList>
            <person name="Haridas S."/>
            <person name="Albert R."/>
            <person name="Binder M."/>
            <person name="Bloem J."/>
            <person name="Labutti K."/>
            <person name="Salamov A."/>
            <person name="Andreopoulos B."/>
            <person name="Baker S."/>
            <person name="Barry K."/>
            <person name="Bills G."/>
            <person name="Bluhm B."/>
            <person name="Cannon C."/>
            <person name="Castanera R."/>
            <person name="Culley D."/>
            <person name="Daum C."/>
            <person name="Ezra D."/>
            <person name="Gonzalez J."/>
            <person name="Henrissat B."/>
            <person name="Kuo A."/>
            <person name="Liang C."/>
            <person name="Lipzen A."/>
            <person name="Lutzoni F."/>
            <person name="Magnuson J."/>
            <person name="Mondo S."/>
            <person name="Nolan M."/>
            <person name="Ohm R."/>
            <person name="Pangilinan J."/>
            <person name="Park H.-J."/>
            <person name="Ramirez L."/>
            <person name="Alfaro M."/>
            <person name="Sun H."/>
            <person name="Tritt A."/>
            <person name="Yoshinaga Y."/>
            <person name="Zwiers L.-H."/>
            <person name="Turgeon B."/>
            <person name="Goodwin S."/>
            <person name="Spatafora J."/>
            <person name="Crous P."/>
            <person name="Grigoriev I."/>
        </authorList>
    </citation>
    <scope>NUCLEOTIDE SEQUENCE</scope>
    <source>
        <strain evidence="6">CBS 101060</strain>
    </source>
</reference>
<dbReference type="PANTHER" id="PTHR28263">
    <property type="entry name" value="GOLGI TO ER TRAFFIC PROTEIN 2"/>
    <property type="match status" value="1"/>
</dbReference>
<dbReference type="AlphaFoldDB" id="A0A9P4S1Q0"/>
<evidence type="ECO:0000256" key="5">
    <source>
        <dbReference type="SAM" id="Phobius"/>
    </source>
</evidence>
<feature type="transmembrane region" description="Helical" evidence="5">
    <location>
        <begin position="291"/>
        <end position="313"/>
    </location>
</feature>
<evidence type="ECO:0000313" key="6">
    <source>
        <dbReference type="EMBL" id="KAF2834631.1"/>
    </source>
</evidence>
<gene>
    <name evidence="6" type="ORF">M501DRAFT_1000080</name>
</gene>